<gene>
    <name evidence="1" type="ORF">MMF97_12540</name>
</gene>
<protein>
    <submittedName>
        <fullName evidence="1">Uncharacterized protein</fullName>
    </submittedName>
</protein>
<evidence type="ECO:0000313" key="1">
    <source>
        <dbReference type="EMBL" id="MCJ0743543.1"/>
    </source>
</evidence>
<dbReference type="EMBL" id="JALGBH010000002">
    <property type="protein sequence ID" value="MCJ0743543.1"/>
    <property type="molecule type" value="Genomic_DNA"/>
</dbReference>
<evidence type="ECO:0000313" key="2">
    <source>
        <dbReference type="Proteomes" id="UP001165460"/>
    </source>
</evidence>
<organism evidence="1 2">
    <name type="scientific">Pedobacter montanisoli</name>
    <dbReference type="NCBI Taxonomy" id="2923277"/>
    <lineage>
        <taxon>Bacteria</taxon>
        <taxon>Pseudomonadati</taxon>
        <taxon>Bacteroidota</taxon>
        <taxon>Sphingobacteriia</taxon>
        <taxon>Sphingobacteriales</taxon>
        <taxon>Sphingobacteriaceae</taxon>
        <taxon>Pedobacter</taxon>
    </lineage>
</organism>
<reference evidence="1" key="1">
    <citation type="submission" date="2022-03" db="EMBL/GenBank/DDBJ databases">
        <authorList>
            <person name="Woo C.Y."/>
        </authorList>
    </citation>
    <scope>NUCLEOTIDE SEQUENCE</scope>
    <source>
        <strain evidence="1">CYS-01</strain>
    </source>
</reference>
<keyword evidence="2" id="KW-1185">Reference proteome</keyword>
<name>A0ABS9ZZ11_9SPHI</name>
<sequence length="281" mass="32004">MRKFLFILLVLTNLYSISYSQQLKLKKSKSQLSATTFSEQIADTTRSLLNREETIYRAIAQGNIPDYLRKLVKISITDTLANKPYTLDIFVLPDYLSIGTNEDYLYMPVTPILAQKIANLSHCSLPTKKLVDLIYQHAKIKLEPQPIPPTKAMTTVAVFEKHNLLVQDQLFGFNKAHLNGLLTAGNKKDIIISNKIYGENSPRVVIYGWHKTDSKPIQPVYNKHSNTWADYSHGLRLVQNKVYLNGKSTTLQKILADPVLSKLISDEGSIEKPFYPIFEKY</sequence>
<proteinExistence type="predicted"/>
<dbReference type="RefSeq" id="WP_243362759.1">
    <property type="nucleotide sequence ID" value="NZ_JALGBH010000002.1"/>
</dbReference>
<accession>A0ABS9ZZ11</accession>
<dbReference type="Proteomes" id="UP001165460">
    <property type="component" value="Unassembled WGS sequence"/>
</dbReference>
<comment type="caution">
    <text evidence="1">The sequence shown here is derived from an EMBL/GenBank/DDBJ whole genome shotgun (WGS) entry which is preliminary data.</text>
</comment>